<reference evidence="1" key="1">
    <citation type="journal article" date="2013" name="BMC Genomics">
        <title>Unscrambling butterfly oogenesis.</title>
        <authorList>
            <person name="Carter J.M."/>
            <person name="Baker S.C."/>
            <person name="Pink R."/>
            <person name="Carter D.R."/>
            <person name="Collins A."/>
            <person name="Tomlin J."/>
            <person name="Gibbs M."/>
            <person name="Breuker C.J."/>
        </authorList>
    </citation>
    <scope>NUCLEOTIDE SEQUENCE</scope>
    <source>
        <tissue evidence="1">Ovary</tissue>
    </source>
</reference>
<organism evidence="1">
    <name type="scientific">Pararge aegeria</name>
    <name type="common">speckled wood butterfly</name>
    <dbReference type="NCBI Taxonomy" id="116150"/>
    <lineage>
        <taxon>Eukaryota</taxon>
        <taxon>Metazoa</taxon>
        <taxon>Ecdysozoa</taxon>
        <taxon>Arthropoda</taxon>
        <taxon>Hexapoda</taxon>
        <taxon>Insecta</taxon>
        <taxon>Pterygota</taxon>
        <taxon>Neoptera</taxon>
        <taxon>Endopterygota</taxon>
        <taxon>Lepidoptera</taxon>
        <taxon>Glossata</taxon>
        <taxon>Ditrysia</taxon>
        <taxon>Papilionoidea</taxon>
        <taxon>Nymphalidae</taxon>
        <taxon>Satyrinae</taxon>
        <taxon>Satyrini</taxon>
        <taxon>Parargina</taxon>
        <taxon>Pararge</taxon>
    </lineage>
</organism>
<sequence>MQKTKIVHIFLVLRLYHLKWYFKENRSVRSYHAKLLCNPYAIELRACMNFQSTCSRYNCAVDLHSVCSYIVCKWTLLGKKNCIQTAICILHAVLMQSGYVES</sequence>
<dbReference type="EMBL" id="GAIX01006758">
    <property type="protein sequence ID" value="JAA85802.1"/>
    <property type="molecule type" value="Transcribed_RNA"/>
</dbReference>
<accession>S4PWH9</accession>
<evidence type="ECO:0000313" key="1">
    <source>
        <dbReference type="EMBL" id="JAA85802.1"/>
    </source>
</evidence>
<name>S4PWH9_9NEOP</name>
<dbReference type="AlphaFoldDB" id="S4PWH9"/>
<reference evidence="1" key="2">
    <citation type="submission" date="2013-05" db="EMBL/GenBank/DDBJ databases">
        <authorList>
            <person name="Carter J.-M."/>
            <person name="Baker S.C."/>
            <person name="Pink R."/>
            <person name="Carter D.R.F."/>
            <person name="Collins A."/>
            <person name="Tomlin J."/>
            <person name="Gibbs M."/>
            <person name="Breuker C.J."/>
        </authorList>
    </citation>
    <scope>NUCLEOTIDE SEQUENCE</scope>
    <source>
        <tissue evidence="1">Ovary</tissue>
    </source>
</reference>
<protein>
    <submittedName>
        <fullName evidence="1">Uncharacterized protein</fullName>
    </submittedName>
</protein>
<proteinExistence type="predicted"/>